<dbReference type="STRING" id="1297569.MESS2_1620003"/>
<comment type="caution">
    <text evidence="1">The sequence shown here is derived from an EMBL/GenBank/DDBJ whole genome shotgun (WGS) entry which is preliminary data.</text>
</comment>
<gene>
    <name evidence="1" type="ORF">MESS2_1620003</name>
</gene>
<proteinExistence type="predicted"/>
<reference evidence="1 2" key="1">
    <citation type="submission" date="2013-02" db="EMBL/GenBank/DDBJ databases">
        <authorList>
            <person name="Genoscope - CEA"/>
        </authorList>
    </citation>
    <scope>NUCLEOTIDE SEQUENCE [LARGE SCALE GENOMIC DNA]</scope>
    <source>
        <strain evidence="1 2">STM 2683</strain>
    </source>
</reference>
<dbReference type="Proteomes" id="UP000012062">
    <property type="component" value="Unassembled WGS sequence"/>
</dbReference>
<protein>
    <submittedName>
        <fullName evidence="1">Uncharacterized protein</fullName>
    </submittedName>
</protein>
<sequence length="84" mass="9286">MPSTLKRNIATKAIVRPLSRKKALRGVSLVIRSYTSRSLSSGEQGLEIVRAGARFAYLPADAFRQWGVKSFPAYGQVTWLRGCS</sequence>
<dbReference type="EMBL" id="CAUM01000071">
    <property type="protein sequence ID" value="CCV05628.1"/>
    <property type="molecule type" value="Genomic_DNA"/>
</dbReference>
<evidence type="ECO:0000313" key="1">
    <source>
        <dbReference type="EMBL" id="CCV05628.1"/>
    </source>
</evidence>
<evidence type="ECO:0000313" key="2">
    <source>
        <dbReference type="Proteomes" id="UP000012062"/>
    </source>
</evidence>
<accession>M5EN94</accession>
<organism evidence="1 2">
    <name type="scientific">Mesorhizobium metallidurans STM 2683</name>
    <dbReference type="NCBI Taxonomy" id="1297569"/>
    <lineage>
        <taxon>Bacteria</taxon>
        <taxon>Pseudomonadati</taxon>
        <taxon>Pseudomonadota</taxon>
        <taxon>Alphaproteobacteria</taxon>
        <taxon>Hyphomicrobiales</taxon>
        <taxon>Phyllobacteriaceae</taxon>
        <taxon>Mesorhizobium</taxon>
    </lineage>
</organism>
<keyword evidence="2" id="KW-1185">Reference proteome</keyword>
<name>M5EN94_9HYPH</name>
<dbReference type="AlphaFoldDB" id="M5EN94"/>